<feature type="compositionally biased region" description="Basic and acidic residues" evidence="1">
    <location>
        <begin position="452"/>
        <end position="475"/>
    </location>
</feature>
<accession>A0A9P9GF61</accession>
<organism evidence="4 5">
    <name type="scientific">Fusarium solani</name>
    <name type="common">Filamentous fungus</name>
    <dbReference type="NCBI Taxonomy" id="169388"/>
    <lineage>
        <taxon>Eukaryota</taxon>
        <taxon>Fungi</taxon>
        <taxon>Dikarya</taxon>
        <taxon>Ascomycota</taxon>
        <taxon>Pezizomycotina</taxon>
        <taxon>Sordariomycetes</taxon>
        <taxon>Hypocreomycetidae</taxon>
        <taxon>Hypocreales</taxon>
        <taxon>Nectriaceae</taxon>
        <taxon>Fusarium</taxon>
        <taxon>Fusarium solani species complex</taxon>
    </lineage>
</organism>
<dbReference type="EMBL" id="JAGTJS010000022">
    <property type="protein sequence ID" value="KAH7237961.1"/>
    <property type="molecule type" value="Genomic_DNA"/>
</dbReference>
<dbReference type="InterPro" id="IPR022703">
    <property type="entry name" value="DUF3533"/>
</dbReference>
<proteinExistence type="predicted"/>
<dbReference type="PANTHER" id="PTHR34814:SF2">
    <property type="entry name" value="DUF3533 DOMAIN-CONTAINING PROTEIN"/>
    <property type="match status" value="1"/>
</dbReference>
<dbReference type="Pfam" id="PF12051">
    <property type="entry name" value="DUF3533"/>
    <property type="match status" value="1"/>
</dbReference>
<sequence length="497" mass="55754">MRMSIIPARSPNRQPARSAFWNGRWNLYMLPIMLSGFLLQMLFLGNMSYLYGALFKSGTRTHNLKVLAIDFDGGEIGQAVSDAYSALEGKDFPTVEFGSSSQYPTPDSLHEAVCKHGYWGAVYTHSGASDRLLATIESDNTTAYNASDAVTYIYNGIYYPAVVASIRGNLQTLVSVASRVYYRTAPDAAAAVNMTNPASASAYLNPIEATVFDLMPTNHGTRVLLNTVSMVMPILMQFFFIMALNGVMGAAGVLERQSKRDVYVFRLGVSKLHTFICSLCMTGYIWAFREDWGVTAGQFFETWMCLWFYMEINYLVLDAVVGTIIPMSFFSYFMLTWVILNIGSTLYPFELSPGFYRWGWALPAHNIWLVLVDIWSNGCRQQLDVTMPILFAWWFVGHFVSAWSVHKRCLMAEAEAQHEKLDDDKHARPSTNHSQSFVLNRLSSRASGHGVNDGRLDDHDLEANRVGDRLPEATDSRAVVSEAMLSQENDATKLQKE</sequence>
<dbReference type="Proteomes" id="UP000736672">
    <property type="component" value="Unassembled WGS sequence"/>
</dbReference>
<feature type="transmembrane region" description="Helical" evidence="2">
    <location>
        <begin position="387"/>
        <end position="405"/>
    </location>
</feature>
<protein>
    <recommendedName>
        <fullName evidence="3">DUF3533 domain-containing protein</fullName>
    </recommendedName>
</protein>
<feature type="domain" description="DUF3533" evidence="3">
    <location>
        <begin position="36"/>
        <end position="397"/>
    </location>
</feature>
<dbReference type="PANTHER" id="PTHR34814">
    <property type="entry name" value="NITROSOGUANIDINE RESISTANCE PROTEIN SNG1"/>
    <property type="match status" value="1"/>
</dbReference>
<keyword evidence="2" id="KW-0472">Membrane</keyword>
<evidence type="ECO:0000256" key="2">
    <source>
        <dbReference type="SAM" id="Phobius"/>
    </source>
</evidence>
<evidence type="ECO:0000313" key="4">
    <source>
        <dbReference type="EMBL" id="KAH7237961.1"/>
    </source>
</evidence>
<feature type="region of interest" description="Disordered" evidence="1">
    <location>
        <begin position="445"/>
        <end position="497"/>
    </location>
</feature>
<keyword evidence="2" id="KW-1133">Transmembrane helix</keyword>
<evidence type="ECO:0000259" key="3">
    <source>
        <dbReference type="Pfam" id="PF12051"/>
    </source>
</evidence>
<reference evidence="4" key="1">
    <citation type="journal article" date="2021" name="Nat. Commun.">
        <title>Genetic determinants of endophytism in the Arabidopsis root mycobiome.</title>
        <authorList>
            <person name="Mesny F."/>
            <person name="Miyauchi S."/>
            <person name="Thiergart T."/>
            <person name="Pickel B."/>
            <person name="Atanasova L."/>
            <person name="Karlsson M."/>
            <person name="Huettel B."/>
            <person name="Barry K.W."/>
            <person name="Haridas S."/>
            <person name="Chen C."/>
            <person name="Bauer D."/>
            <person name="Andreopoulos W."/>
            <person name="Pangilinan J."/>
            <person name="LaButti K."/>
            <person name="Riley R."/>
            <person name="Lipzen A."/>
            <person name="Clum A."/>
            <person name="Drula E."/>
            <person name="Henrissat B."/>
            <person name="Kohler A."/>
            <person name="Grigoriev I.V."/>
            <person name="Martin F.M."/>
            <person name="Hacquard S."/>
        </authorList>
    </citation>
    <scope>NUCLEOTIDE SEQUENCE</scope>
    <source>
        <strain evidence="4">FSSC 5 MPI-SDFR-AT-0091</strain>
    </source>
</reference>
<name>A0A9P9GF61_FUSSL</name>
<keyword evidence="2" id="KW-0812">Transmembrane</keyword>
<dbReference type="GO" id="GO:0016020">
    <property type="term" value="C:membrane"/>
    <property type="evidence" value="ECO:0007669"/>
    <property type="project" value="TreeGrafter"/>
</dbReference>
<evidence type="ECO:0000256" key="1">
    <source>
        <dbReference type="SAM" id="MobiDB-lite"/>
    </source>
</evidence>
<keyword evidence="5" id="KW-1185">Reference proteome</keyword>
<gene>
    <name evidence="4" type="ORF">B0J15DRAFT_503246</name>
</gene>
<evidence type="ECO:0000313" key="5">
    <source>
        <dbReference type="Proteomes" id="UP000736672"/>
    </source>
</evidence>
<feature type="transmembrane region" description="Helical" evidence="2">
    <location>
        <begin position="230"/>
        <end position="251"/>
    </location>
</feature>
<feature type="transmembrane region" description="Helical" evidence="2">
    <location>
        <begin position="355"/>
        <end position="375"/>
    </location>
</feature>
<dbReference type="AlphaFoldDB" id="A0A9P9GF61"/>
<dbReference type="OrthoDB" id="2140105at2759"/>
<dbReference type="InterPro" id="IPR053001">
    <property type="entry name" value="MNNG_permease-like"/>
</dbReference>
<feature type="transmembrane region" description="Helical" evidence="2">
    <location>
        <begin position="329"/>
        <end position="349"/>
    </location>
</feature>
<comment type="caution">
    <text evidence="4">The sequence shown here is derived from an EMBL/GenBank/DDBJ whole genome shotgun (WGS) entry which is preliminary data.</text>
</comment>
<feature type="transmembrane region" description="Helical" evidence="2">
    <location>
        <begin position="263"/>
        <end position="287"/>
    </location>
</feature>